<name>A0A4Q0HR52_PSEAZ</name>
<sequence>MFTPSSHLVYRVEDGDSGDSGDNPRITWPAAWRQRWRLSPGSPIFHRRYLRLQTESLRDVALPFPYRHAAQKGDRHVLL</sequence>
<accession>A0A4Q0HR52</accession>
<protein>
    <submittedName>
        <fullName evidence="1">Uncharacterized protein</fullName>
    </submittedName>
</protein>
<dbReference type="Proteomes" id="UP000290481">
    <property type="component" value="Unassembled WGS sequence"/>
</dbReference>
<comment type="caution">
    <text evidence="1">The sequence shown here is derived from an EMBL/GenBank/DDBJ whole genome shotgun (WGS) entry which is preliminary data.</text>
</comment>
<dbReference type="EMBL" id="MZZJ01000008">
    <property type="protein sequence ID" value="RXE51338.1"/>
    <property type="molecule type" value="Genomic_DNA"/>
</dbReference>
<dbReference type="AlphaFoldDB" id="A0A4Q0HR52"/>
<organism evidence="1 2">
    <name type="scientific">Pseudomonas azotoformans</name>
    <dbReference type="NCBI Taxonomy" id="47878"/>
    <lineage>
        <taxon>Bacteria</taxon>
        <taxon>Pseudomonadati</taxon>
        <taxon>Pseudomonadota</taxon>
        <taxon>Gammaproteobacteria</taxon>
        <taxon>Pseudomonadales</taxon>
        <taxon>Pseudomonadaceae</taxon>
        <taxon>Pseudomonas</taxon>
    </lineage>
</organism>
<evidence type="ECO:0000313" key="1">
    <source>
        <dbReference type="EMBL" id="RXE51338.1"/>
    </source>
</evidence>
<proteinExistence type="predicted"/>
<evidence type="ECO:0000313" key="2">
    <source>
        <dbReference type="Proteomes" id="UP000290481"/>
    </source>
</evidence>
<gene>
    <name evidence="1" type="ORF">B4O85_20975</name>
</gene>
<reference evidence="1 2" key="1">
    <citation type="submission" date="2017-03" db="EMBL/GenBank/DDBJ databases">
        <title>Pseudomonas azotoformans: Salt tolerant bacteria having multiple plant growth promoting attributes.</title>
        <authorList>
            <person name="Srivastava A.K."/>
            <person name="Sharma A."/>
            <person name="Srivastava A.K."/>
            <person name="Jamali H."/>
            <person name="Yadav J."/>
            <person name="Srivastava R."/>
            <person name="Kashyap P.L."/>
            <person name="Chakdar H."/>
            <person name="Saxena A.K."/>
        </authorList>
    </citation>
    <scope>NUCLEOTIDE SEQUENCE [LARGE SCALE GENOMIC DNA]</scope>
    <source>
        <strain evidence="1 2">SC 14</strain>
    </source>
</reference>